<dbReference type="Proteomes" id="UP001147782">
    <property type="component" value="Unassembled WGS sequence"/>
</dbReference>
<evidence type="ECO:0000256" key="1">
    <source>
        <dbReference type="SAM" id="MobiDB-lite"/>
    </source>
</evidence>
<comment type="caution">
    <text evidence="2">The sequence shown here is derived from an EMBL/GenBank/DDBJ whole genome shotgun (WGS) entry which is preliminary data.</text>
</comment>
<accession>A0A9W9REA7</accession>
<sequence>MSAKRKSSALSTPAHSAPKRPREQSVAESIAESIAEPGAESVVESGKESLAEPGVESGAESSSESASEPVSQSGSEEEIDIDDLDLNVSYVGKISLPSPPVRPKRKRWTHTGKKPITLMEKVPRGWNDQEPDLDPEDFDAQIARCKERITVDRIMPHVFKRKLDRLEKEKRRRAHLMGNYPGLSWNVVNRIIQLQGVAKHLEGRHQAGREGEYERFQTVLAIKKAYQEGDLDLHEGLVTYWSKGRRLCEPRPYEYAEMMAINGRHGKEGGFWVEEMTIQVRYPGTTSGQGLIFADDTGSDFMTLFDSDMADLNSHYRNNGVNVVSPSKLRTIPVKTFSGNEEWHDIYEVEVAFADPTGALLTSWDRLKVLVLGDPIGGPTPDRVNGPWIRYKLHTSTAPTARVDMGIFRIKSALAQGTPVGVLPAWTRVMPP</sequence>
<gene>
    <name evidence="2" type="ORF">N7496_011081</name>
</gene>
<feature type="compositionally biased region" description="Low complexity" evidence="1">
    <location>
        <begin position="51"/>
        <end position="74"/>
    </location>
</feature>
<proteinExistence type="predicted"/>
<dbReference type="AlphaFoldDB" id="A0A9W9REA7"/>
<dbReference type="OrthoDB" id="4363173at2759"/>
<keyword evidence="3" id="KW-1185">Reference proteome</keyword>
<feature type="region of interest" description="Disordered" evidence="1">
    <location>
        <begin position="1"/>
        <end position="82"/>
    </location>
</feature>
<name>A0A9W9REA7_9EURO</name>
<evidence type="ECO:0000313" key="3">
    <source>
        <dbReference type="Proteomes" id="UP001147782"/>
    </source>
</evidence>
<evidence type="ECO:0000313" key="2">
    <source>
        <dbReference type="EMBL" id="KAJ5358668.1"/>
    </source>
</evidence>
<dbReference type="RefSeq" id="XP_056549954.1">
    <property type="nucleotide sequence ID" value="XM_056703994.1"/>
</dbReference>
<protein>
    <submittedName>
        <fullName evidence="2">Uncharacterized protein</fullName>
    </submittedName>
</protein>
<reference evidence="2" key="2">
    <citation type="journal article" date="2023" name="IMA Fungus">
        <title>Comparative genomic study of the Penicillium genus elucidates a diverse pangenome and 15 lateral gene transfer events.</title>
        <authorList>
            <person name="Petersen C."/>
            <person name="Sorensen T."/>
            <person name="Nielsen M.R."/>
            <person name="Sondergaard T.E."/>
            <person name="Sorensen J.L."/>
            <person name="Fitzpatrick D.A."/>
            <person name="Frisvad J.C."/>
            <person name="Nielsen K.L."/>
        </authorList>
    </citation>
    <scope>NUCLEOTIDE SEQUENCE</scope>
    <source>
        <strain evidence="2">IBT 29864</strain>
    </source>
</reference>
<reference evidence="2" key="1">
    <citation type="submission" date="2022-11" db="EMBL/GenBank/DDBJ databases">
        <authorList>
            <person name="Petersen C."/>
        </authorList>
    </citation>
    <scope>NUCLEOTIDE SEQUENCE</scope>
    <source>
        <strain evidence="2">IBT 29864</strain>
    </source>
</reference>
<dbReference type="EMBL" id="JAPZBS010000009">
    <property type="protein sequence ID" value="KAJ5358668.1"/>
    <property type="molecule type" value="Genomic_DNA"/>
</dbReference>
<dbReference type="GeneID" id="81443173"/>
<organism evidence="2 3">
    <name type="scientific">Penicillium cataractarum</name>
    <dbReference type="NCBI Taxonomy" id="2100454"/>
    <lineage>
        <taxon>Eukaryota</taxon>
        <taxon>Fungi</taxon>
        <taxon>Dikarya</taxon>
        <taxon>Ascomycota</taxon>
        <taxon>Pezizomycotina</taxon>
        <taxon>Eurotiomycetes</taxon>
        <taxon>Eurotiomycetidae</taxon>
        <taxon>Eurotiales</taxon>
        <taxon>Aspergillaceae</taxon>
        <taxon>Penicillium</taxon>
    </lineage>
</organism>